<dbReference type="FunFam" id="3.10.250.10:FF:000001">
    <property type="entry name" value="Lysyl oxidase 4 isoform X1"/>
    <property type="match status" value="1"/>
</dbReference>
<organism evidence="9 10">
    <name type="scientific">Dreissena polymorpha</name>
    <name type="common">Zebra mussel</name>
    <name type="synonym">Mytilus polymorpha</name>
    <dbReference type="NCBI Taxonomy" id="45954"/>
    <lineage>
        <taxon>Eukaryota</taxon>
        <taxon>Metazoa</taxon>
        <taxon>Spiralia</taxon>
        <taxon>Lophotrochozoa</taxon>
        <taxon>Mollusca</taxon>
        <taxon>Bivalvia</taxon>
        <taxon>Autobranchia</taxon>
        <taxon>Heteroconchia</taxon>
        <taxon>Euheterodonta</taxon>
        <taxon>Imparidentia</taxon>
        <taxon>Neoheterodontei</taxon>
        <taxon>Myida</taxon>
        <taxon>Dreissenoidea</taxon>
        <taxon>Dreissenidae</taxon>
        <taxon>Dreissena</taxon>
    </lineage>
</organism>
<dbReference type="SMART" id="SM00202">
    <property type="entry name" value="SR"/>
    <property type="match status" value="1"/>
</dbReference>
<dbReference type="PANTHER" id="PTHR22906">
    <property type="entry name" value="PROPERDIN"/>
    <property type="match status" value="1"/>
</dbReference>
<evidence type="ECO:0000259" key="8">
    <source>
        <dbReference type="PROSITE" id="PS50287"/>
    </source>
</evidence>
<proteinExistence type="predicted"/>
<dbReference type="SUPFAM" id="SSF82895">
    <property type="entry name" value="TSP-1 type 1 repeat"/>
    <property type="match status" value="4"/>
</dbReference>
<comment type="caution">
    <text evidence="6">Lacks conserved residue(s) required for the propagation of feature annotation.</text>
</comment>
<keyword evidence="10" id="KW-1185">Reference proteome</keyword>
<dbReference type="SMART" id="SM00209">
    <property type="entry name" value="TSP1"/>
    <property type="match status" value="4"/>
</dbReference>
<evidence type="ECO:0000256" key="7">
    <source>
        <dbReference type="SAM" id="SignalP"/>
    </source>
</evidence>
<dbReference type="InterPro" id="IPR000884">
    <property type="entry name" value="TSP1_rpt"/>
</dbReference>
<comment type="caution">
    <text evidence="9">The sequence shown here is derived from an EMBL/GenBank/DDBJ whole genome shotgun (WGS) entry which is preliminary data.</text>
</comment>
<keyword evidence="5 6" id="KW-1015">Disulfide bond</keyword>
<feature type="domain" description="SRCR" evidence="8">
    <location>
        <begin position="236"/>
        <end position="343"/>
    </location>
</feature>
<feature type="signal peptide" evidence="7">
    <location>
        <begin position="1"/>
        <end position="20"/>
    </location>
</feature>
<dbReference type="InterPro" id="IPR036772">
    <property type="entry name" value="SRCR-like_dom_sf"/>
</dbReference>
<dbReference type="PRINTS" id="PR01705">
    <property type="entry name" value="TSP1REPEAT"/>
</dbReference>
<dbReference type="Gene3D" id="2.20.100.10">
    <property type="entry name" value="Thrombospondin type-1 (TSP1) repeat"/>
    <property type="match status" value="4"/>
</dbReference>
<evidence type="ECO:0000256" key="3">
    <source>
        <dbReference type="ARBA" id="ARBA00022729"/>
    </source>
</evidence>
<reference evidence="9" key="2">
    <citation type="submission" date="2020-11" db="EMBL/GenBank/DDBJ databases">
        <authorList>
            <person name="McCartney M.A."/>
            <person name="Auch B."/>
            <person name="Kono T."/>
            <person name="Mallez S."/>
            <person name="Becker A."/>
            <person name="Gohl D.M."/>
            <person name="Silverstein K.A.T."/>
            <person name="Koren S."/>
            <person name="Bechman K.B."/>
            <person name="Herman A."/>
            <person name="Abrahante J.E."/>
            <person name="Garbe J."/>
        </authorList>
    </citation>
    <scope>NUCLEOTIDE SEQUENCE</scope>
    <source>
        <strain evidence="9">Duluth1</strain>
        <tissue evidence="9">Whole animal</tissue>
    </source>
</reference>
<keyword evidence="4" id="KW-0677">Repeat</keyword>
<dbReference type="InterPro" id="IPR052065">
    <property type="entry name" value="Compl_asym_regulator"/>
</dbReference>
<dbReference type="Pfam" id="PF00090">
    <property type="entry name" value="TSP_1"/>
    <property type="match status" value="4"/>
</dbReference>
<dbReference type="EMBL" id="JAIWYP010000011">
    <property type="protein sequence ID" value="KAH3741447.1"/>
    <property type="molecule type" value="Genomic_DNA"/>
</dbReference>
<dbReference type="PRINTS" id="PR00258">
    <property type="entry name" value="SPERACTRCPTR"/>
</dbReference>
<dbReference type="Pfam" id="PF00530">
    <property type="entry name" value="SRCR"/>
    <property type="match status" value="1"/>
</dbReference>
<dbReference type="FunFam" id="2.20.100.10:FF:000007">
    <property type="entry name" value="Thrombospondin 1"/>
    <property type="match status" value="3"/>
</dbReference>
<dbReference type="PANTHER" id="PTHR22906:SF43">
    <property type="entry name" value="PROPERDIN"/>
    <property type="match status" value="1"/>
</dbReference>
<reference evidence="9" key="1">
    <citation type="journal article" date="2019" name="bioRxiv">
        <title>The Genome of the Zebra Mussel, Dreissena polymorpha: A Resource for Invasive Species Research.</title>
        <authorList>
            <person name="McCartney M.A."/>
            <person name="Auch B."/>
            <person name="Kono T."/>
            <person name="Mallez S."/>
            <person name="Zhang Y."/>
            <person name="Obille A."/>
            <person name="Becker A."/>
            <person name="Abrahante J.E."/>
            <person name="Garbe J."/>
            <person name="Badalamenti J.P."/>
            <person name="Herman A."/>
            <person name="Mangelson H."/>
            <person name="Liachko I."/>
            <person name="Sullivan S."/>
            <person name="Sone E.D."/>
            <person name="Koren S."/>
            <person name="Silverstein K.A.T."/>
            <person name="Beckman K.B."/>
            <person name="Gohl D.M."/>
        </authorList>
    </citation>
    <scope>NUCLEOTIDE SEQUENCE</scope>
    <source>
        <strain evidence="9">Duluth1</strain>
        <tissue evidence="9">Whole animal</tissue>
    </source>
</reference>
<dbReference type="Proteomes" id="UP000828390">
    <property type="component" value="Unassembled WGS sequence"/>
</dbReference>
<accession>A0A9D4DB39</accession>
<keyword evidence="3 7" id="KW-0732">Signal</keyword>
<protein>
    <recommendedName>
        <fullName evidence="8">SRCR domain-containing protein</fullName>
    </recommendedName>
</protein>
<comment type="subcellular location">
    <subcellularLocation>
        <location evidence="1">Secreted</location>
    </subcellularLocation>
</comment>
<feature type="disulfide bond" evidence="6">
    <location>
        <begin position="313"/>
        <end position="323"/>
    </location>
</feature>
<evidence type="ECO:0000313" key="10">
    <source>
        <dbReference type="Proteomes" id="UP000828390"/>
    </source>
</evidence>
<dbReference type="InterPro" id="IPR036383">
    <property type="entry name" value="TSP1_rpt_sf"/>
</dbReference>
<sequence length="343" mass="37636">MGTILIIILTIALLQSEVHSKVDGNWTDWSTWSACAITCGNTTQTRSRACTNPPAADNGTDCEGTSDDYQPCLREPCPVDGNWTDWSSWSACSVTRGSATQTRIRTCINPPPAHKGTECEGASEDYKSCVHKPCRGWGPWSEWSSCSSTSGVGIQHRNRSWYSWPSFTSIDDLCDGDYTDVQICMPSAFDGGWTQWSSWSTCSVTCGIGLNQRTRSCTNPKPSTFGDHCVGPNIDVAICNKQHCPSPVRLRDGLLEIYVNGQWGTVCDDEFDSNDAKVACRMLGFDNTQTARLRSDVVRGNVSMPIWLDNLRCNGYEDSLLECSHNGVGSHNCNHSKDVGLVC</sequence>
<dbReference type="PROSITE" id="PS50287">
    <property type="entry name" value="SRCR_2"/>
    <property type="match status" value="1"/>
</dbReference>
<keyword evidence="2" id="KW-0964">Secreted</keyword>
<evidence type="ECO:0000256" key="4">
    <source>
        <dbReference type="ARBA" id="ARBA00022737"/>
    </source>
</evidence>
<dbReference type="SUPFAM" id="SSF56487">
    <property type="entry name" value="SRCR-like"/>
    <property type="match status" value="1"/>
</dbReference>
<dbReference type="AlphaFoldDB" id="A0A9D4DB39"/>
<dbReference type="InterPro" id="IPR001190">
    <property type="entry name" value="SRCR"/>
</dbReference>
<dbReference type="GO" id="GO:0016020">
    <property type="term" value="C:membrane"/>
    <property type="evidence" value="ECO:0007669"/>
    <property type="project" value="InterPro"/>
</dbReference>
<evidence type="ECO:0000256" key="2">
    <source>
        <dbReference type="ARBA" id="ARBA00022525"/>
    </source>
</evidence>
<evidence type="ECO:0000256" key="6">
    <source>
        <dbReference type="PROSITE-ProRule" id="PRU00196"/>
    </source>
</evidence>
<gene>
    <name evidence="9" type="ORF">DPMN_048172</name>
</gene>
<feature type="chain" id="PRO_5039481841" description="SRCR domain-containing protein" evidence="7">
    <location>
        <begin position="21"/>
        <end position="343"/>
    </location>
</feature>
<evidence type="ECO:0000256" key="1">
    <source>
        <dbReference type="ARBA" id="ARBA00004613"/>
    </source>
</evidence>
<dbReference type="PROSITE" id="PS50092">
    <property type="entry name" value="TSP1"/>
    <property type="match status" value="4"/>
</dbReference>
<dbReference type="Gene3D" id="3.10.250.10">
    <property type="entry name" value="SRCR-like domain"/>
    <property type="match status" value="1"/>
</dbReference>
<evidence type="ECO:0000256" key="5">
    <source>
        <dbReference type="ARBA" id="ARBA00023157"/>
    </source>
</evidence>
<name>A0A9D4DB39_DREPO</name>
<evidence type="ECO:0000313" key="9">
    <source>
        <dbReference type="EMBL" id="KAH3741447.1"/>
    </source>
</evidence>